<protein>
    <submittedName>
        <fullName evidence="3">Putative nadh:ubiquinone oxidoreductase ndufs6/13 kDa subunit</fullName>
    </submittedName>
</protein>
<feature type="region of interest" description="Disordered" evidence="1">
    <location>
        <begin position="19"/>
        <end position="42"/>
    </location>
</feature>
<dbReference type="PANTHER" id="PTHR13156">
    <property type="entry name" value="NADH-UBIQUINONE OXIDOREDUCTASE 13 KD-A SUBUNIT"/>
    <property type="match status" value="1"/>
</dbReference>
<dbReference type="InterPro" id="IPR019401">
    <property type="entry name" value="Znf_CHCC"/>
</dbReference>
<reference evidence="3" key="1">
    <citation type="submission" date="2012-12" db="EMBL/GenBank/DDBJ databases">
        <title>Identification and characterization of a phenylalanine ammonia-lyase gene family in Isatis indigotica Fort.</title>
        <authorList>
            <person name="Liu Q."/>
            <person name="Chen J."/>
            <person name="Zhou X."/>
            <person name="Di P."/>
            <person name="Xiao Y."/>
            <person name="Xuan H."/>
            <person name="Zhang L."/>
            <person name="Chen W."/>
        </authorList>
    </citation>
    <scope>NUCLEOTIDE SEQUENCE</scope>
    <source>
        <tissue evidence="3">Salivary gland</tissue>
    </source>
</reference>
<dbReference type="Gene3D" id="2.60.260.40">
    <property type="entry name" value="q5lls5 like domains"/>
    <property type="match status" value="1"/>
</dbReference>
<dbReference type="GO" id="GO:0006120">
    <property type="term" value="P:mitochondrial electron transport, NADH to ubiquinone"/>
    <property type="evidence" value="ECO:0007669"/>
    <property type="project" value="TreeGrafter"/>
</dbReference>
<dbReference type="GO" id="GO:0005739">
    <property type="term" value="C:mitochondrion"/>
    <property type="evidence" value="ECO:0007669"/>
    <property type="project" value="GOC"/>
</dbReference>
<sequence length="125" mass="14133">MSSSMRNTSKLLQLSRNLRSSRLSSSLTKDWEPKDPVTHTGQQWEKDDYRLARFVDRQKQVNPNFAVKLIAEVPPKAVQGRTTWCDGGDPALGHPRVFINLDAPGNHACGYCGLRFFQDPSHKSH</sequence>
<keyword evidence="3" id="KW-0830">Ubiquinone</keyword>
<evidence type="ECO:0000259" key="2">
    <source>
        <dbReference type="Pfam" id="PF10276"/>
    </source>
</evidence>
<dbReference type="EMBL" id="GADI01005425">
    <property type="protein sequence ID" value="JAA68383.1"/>
    <property type="molecule type" value="mRNA"/>
</dbReference>
<dbReference type="Pfam" id="PF10276">
    <property type="entry name" value="zf-CHCC"/>
    <property type="match status" value="1"/>
</dbReference>
<feature type="domain" description="Zinc finger CHCC-type" evidence="2">
    <location>
        <begin position="81"/>
        <end position="116"/>
    </location>
</feature>
<evidence type="ECO:0000256" key="1">
    <source>
        <dbReference type="SAM" id="MobiDB-lite"/>
    </source>
</evidence>
<dbReference type="AlphaFoldDB" id="A0A0K8RBZ3"/>
<dbReference type="PANTHER" id="PTHR13156:SF0">
    <property type="entry name" value="NADH DEHYDROGENASE [UBIQUINONE] IRON-SULFUR PROTEIN 6, MITOCHONDRIAL"/>
    <property type="match status" value="1"/>
</dbReference>
<name>A0A0K8RBZ3_IXORI</name>
<dbReference type="FunFam" id="2.60.260.40:FF:000003">
    <property type="entry name" value="NADH dehydrogenase [ubiquinone] iron-sulfur protein 6, mitochondrial"/>
    <property type="match status" value="1"/>
</dbReference>
<accession>A0A0K8RBZ3</accession>
<organism evidence="3">
    <name type="scientific">Ixodes ricinus</name>
    <name type="common">Common tick</name>
    <name type="synonym">Acarus ricinus</name>
    <dbReference type="NCBI Taxonomy" id="34613"/>
    <lineage>
        <taxon>Eukaryota</taxon>
        <taxon>Metazoa</taxon>
        <taxon>Ecdysozoa</taxon>
        <taxon>Arthropoda</taxon>
        <taxon>Chelicerata</taxon>
        <taxon>Arachnida</taxon>
        <taxon>Acari</taxon>
        <taxon>Parasitiformes</taxon>
        <taxon>Ixodida</taxon>
        <taxon>Ixodoidea</taxon>
        <taxon>Ixodidae</taxon>
        <taxon>Ixodinae</taxon>
        <taxon>Ixodes</taxon>
    </lineage>
</organism>
<evidence type="ECO:0000313" key="3">
    <source>
        <dbReference type="EMBL" id="JAA68383.1"/>
    </source>
</evidence>
<proteinExistence type="evidence at transcript level"/>